<name>A0A4P9X4P3_9FUNG</name>
<protein>
    <recommendedName>
        <fullName evidence="4">RNI-like protein</fullName>
    </recommendedName>
</protein>
<evidence type="ECO:0008006" key="4">
    <source>
        <dbReference type="Google" id="ProtNLM"/>
    </source>
</evidence>
<evidence type="ECO:0000313" key="3">
    <source>
        <dbReference type="Proteomes" id="UP000274922"/>
    </source>
</evidence>
<accession>A0A4P9X4P3</accession>
<dbReference type="PANTHER" id="PTHR46984">
    <property type="entry name" value="LEUCINE-RICH REPEAT-CONTAINING PROTEIN 71"/>
    <property type="match status" value="1"/>
</dbReference>
<proteinExistence type="predicted"/>
<dbReference type="EMBL" id="ML014238">
    <property type="protein sequence ID" value="RKP00057.1"/>
    <property type="molecule type" value="Genomic_DNA"/>
</dbReference>
<dbReference type="SUPFAM" id="SSF52047">
    <property type="entry name" value="RNI-like"/>
    <property type="match status" value="1"/>
</dbReference>
<evidence type="ECO:0000313" key="2">
    <source>
        <dbReference type="EMBL" id="RKP00057.1"/>
    </source>
</evidence>
<feature type="region of interest" description="Disordered" evidence="1">
    <location>
        <begin position="363"/>
        <end position="438"/>
    </location>
</feature>
<dbReference type="InterPro" id="IPR001611">
    <property type="entry name" value="Leu-rich_rpt"/>
</dbReference>
<gene>
    <name evidence="2" type="ORF">CXG81DRAFT_19939</name>
</gene>
<dbReference type="STRING" id="1555241.A0A4P9X4P3"/>
<feature type="compositionally biased region" description="Polar residues" evidence="1">
    <location>
        <begin position="400"/>
        <end position="413"/>
    </location>
</feature>
<feature type="compositionally biased region" description="Basic and acidic residues" evidence="1">
    <location>
        <begin position="363"/>
        <end position="375"/>
    </location>
</feature>
<reference evidence="3" key="1">
    <citation type="journal article" date="2018" name="Nat. Microbiol.">
        <title>Leveraging single-cell genomics to expand the fungal tree of life.</title>
        <authorList>
            <person name="Ahrendt S.R."/>
            <person name="Quandt C.A."/>
            <person name="Ciobanu D."/>
            <person name="Clum A."/>
            <person name="Salamov A."/>
            <person name="Andreopoulos B."/>
            <person name="Cheng J.F."/>
            <person name="Woyke T."/>
            <person name="Pelin A."/>
            <person name="Henrissat B."/>
            <person name="Reynolds N.K."/>
            <person name="Benny G.L."/>
            <person name="Smith M.E."/>
            <person name="James T.Y."/>
            <person name="Grigoriev I.V."/>
        </authorList>
    </citation>
    <scope>NUCLEOTIDE SEQUENCE [LARGE SCALE GENOMIC DNA]</scope>
    <source>
        <strain evidence="3">ATCC 52028</strain>
    </source>
</reference>
<dbReference type="InterPro" id="IPR032675">
    <property type="entry name" value="LRR_dom_sf"/>
</dbReference>
<sequence>MPPATAGAPSAAHPHASGAGGAYAAAAVAAAAAAAPPLPPIQRFLADYDESARKGGLSIMPLRYRCPSPRAMHPTAAANTAAGAVEPPVMPPRSGSHMAAESMAAAAATAAAASAASAAAAASATTASLSTVPSLAGMARHEDEKAITLVGQHQDGTEELVQWEIANMTLPMDNTLQVIGLVMPKYHHLTQIKFWNIAMPAEIFYTLISMPGVIPSIEVLMVDYITILDPENLVEYESDADEEALEGVNQLACMLRPGSGDTLKYLSLKGNQLDDSFAVAAAGWLQQHPALAALVLSHNKFTSVAGSAFAAMLRTNRTLGLLCLARNHVGDAGLVALAQSLGTRVAPPDDAAAYLRRKALSEEEKFKREQDEAVHRGKKTGGSALGRRGSQANMKLGPKNGSNGSLAQISTSPKRAVKPRKETSASPTKENNTATAGATASAAASVNAAANAPAASALGKDAGKDLAGKHLTTGEVRPSLNAKSATNAAGGVAANGTASPGAVGVSSSVDASAAGLRTSGSRPEVEILYGPEDTVFEYEGSLYLPLNRGLSSLNVTWNTGVTAASLRAFAAAARDQEISAAFASDRGLGAGLARLRILEGNAALAHALGDIDNPALRRLLAIAKVAPTTPAVTTSLCP</sequence>
<dbReference type="PANTHER" id="PTHR46984:SF1">
    <property type="entry name" value="LEUCINE-RICH REPEAT-CONTAINING PROTEIN 71"/>
    <property type="match status" value="1"/>
</dbReference>
<dbReference type="InterPro" id="IPR053040">
    <property type="entry name" value="LRR-containing_protein_71"/>
</dbReference>
<evidence type="ECO:0000256" key="1">
    <source>
        <dbReference type="SAM" id="MobiDB-lite"/>
    </source>
</evidence>
<organism evidence="2 3">
    <name type="scientific">Caulochytrium protostelioides</name>
    <dbReference type="NCBI Taxonomy" id="1555241"/>
    <lineage>
        <taxon>Eukaryota</taxon>
        <taxon>Fungi</taxon>
        <taxon>Fungi incertae sedis</taxon>
        <taxon>Chytridiomycota</taxon>
        <taxon>Chytridiomycota incertae sedis</taxon>
        <taxon>Chytridiomycetes</taxon>
        <taxon>Caulochytriales</taxon>
        <taxon>Caulochytriaceae</taxon>
        <taxon>Caulochytrium</taxon>
    </lineage>
</organism>
<dbReference type="SMART" id="SM00368">
    <property type="entry name" value="LRR_RI"/>
    <property type="match status" value="3"/>
</dbReference>
<dbReference type="Gene3D" id="3.80.10.10">
    <property type="entry name" value="Ribonuclease Inhibitor"/>
    <property type="match status" value="1"/>
</dbReference>
<dbReference type="Pfam" id="PF13516">
    <property type="entry name" value="LRR_6"/>
    <property type="match status" value="1"/>
</dbReference>
<dbReference type="Proteomes" id="UP000274922">
    <property type="component" value="Unassembled WGS sequence"/>
</dbReference>
<keyword evidence="3" id="KW-1185">Reference proteome</keyword>
<feature type="compositionally biased region" description="Low complexity" evidence="1">
    <location>
        <begin position="75"/>
        <end position="84"/>
    </location>
</feature>
<feature type="region of interest" description="Disordered" evidence="1">
    <location>
        <begin position="71"/>
        <end position="97"/>
    </location>
</feature>
<dbReference type="AlphaFoldDB" id="A0A4P9X4P3"/>
<dbReference type="OrthoDB" id="341587at2759"/>